<reference evidence="1 2" key="1">
    <citation type="journal article" date="2003" name="Nat. Genet.">
        <title>Comparative analysis of the genome sequences of Bordetella pertussis, Bordetella parapertussis and Bordetella bronchiseptica.</title>
        <authorList>
            <person name="Parkhill J."/>
            <person name="Sebaihia M."/>
            <person name="Preston A."/>
            <person name="Murphy L.D."/>
            <person name="Thomson N.R."/>
            <person name="Harris D.E."/>
            <person name="Holden M.T.G."/>
            <person name="Churcher C.M."/>
            <person name="Bentley S.D."/>
            <person name="Mungall K.L."/>
            <person name="Cerdeno-Tarraga A.-M."/>
            <person name="Temple L."/>
            <person name="James K.D."/>
            <person name="Harris B."/>
            <person name="Quail M.A."/>
            <person name="Achtman M."/>
            <person name="Atkin R."/>
            <person name="Baker S."/>
            <person name="Basham D."/>
            <person name="Bason N."/>
            <person name="Cherevach I."/>
            <person name="Chillingworth T."/>
            <person name="Collins M."/>
            <person name="Cronin A."/>
            <person name="Davis P."/>
            <person name="Doggett J."/>
            <person name="Feltwell T."/>
            <person name="Goble A."/>
            <person name="Hamlin N."/>
            <person name="Hauser H."/>
            <person name="Holroyd S."/>
            <person name="Jagels K."/>
            <person name="Leather S."/>
            <person name="Moule S."/>
            <person name="Norberczak H."/>
            <person name="O'Neil S."/>
            <person name="Ormond D."/>
            <person name="Price C."/>
            <person name="Rabbinowitsch E."/>
            <person name="Rutter S."/>
            <person name="Sanders M."/>
            <person name="Saunders D."/>
            <person name="Seeger K."/>
            <person name="Sharp S."/>
            <person name="Simmonds M."/>
            <person name="Skelton J."/>
            <person name="Squares R."/>
            <person name="Squares S."/>
            <person name="Stevens K."/>
            <person name="Unwin L."/>
            <person name="Whitehead S."/>
            <person name="Barrell B.G."/>
            <person name="Maskell D.J."/>
        </authorList>
    </citation>
    <scope>NUCLEOTIDE SEQUENCE [LARGE SCALE GENOMIC DNA]</scope>
    <source>
        <strain evidence="1 2">ATCC BAA-588 / NCTC 13252 / RB50</strain>
    </source>
</reference>
<dbReference type="HOGENOM" id="CLU_2081860_0_0_4"/>
<evidence type="ECO:0000313" key="2">
    <source>
        <dbReference type="Proteomes" id="UP000001027"/>
    </source>
</evidence>
<dbReference type="RefSeq" id="WP_010926267.1">
    <property type="nucleotide sequence ID" value="NC_002927.3"/>
</dbReference>
<organism evidence="1 2">
    <name type="scientific">Bordetella bronchiseptica (strain ATCC BAA-588 / NCTC 13252 / RB50)</name>
    <name type="common">Alcaligenes bronchisepticus</name>
    <dbReference type="NCBI Taxonomy" id="257310"/>
    <lineage>
        <taxon>Bacteria</taxon>
        <taxon>Pseudomonadati</taxon>
        <taxon>Pseudomonadota</taxon>
        <taxon>Betaproteobacteria</taxon>
        <taxon>Burkholderiales</taxon>
        <taxon>Alcaligenaceae</taxon>
        <taxon>Bordetella</taxon>
    </lineage>
</organism>
<name>A0A0H3LKD5_BORBR</name>
<dbReference type="Proteomes" id="UP000001027">
    <property type="component" value="Chromosome"/>
</dbReference>
<dbReference type="AlphaFoldDB" id="A0A0H3LKD5"/>
<gene>
    <name evidence="1" type="ordered locus">BB1707</name>
</gene>
<dbReference type="eggNOG" id="ENOG503373M">
    <property type="taxonomic scope" value="Bacteria"/>
</dbReference>
<dbReference type="EMBL" id="BX640442">
    <property type="protein sequence ID" value="CAE32204.1"/>
    <property type="molecule type" value="Genomic_DNA"/>
</dbReference>
<sequence length="115" mass="12870">MVVFPSYAKVLLEGFREDPDYGVLRTDMDGGISKQRLRWTTPIVTRDVIVHVESVAQKNAFDAWMRSDLNGGGGWFGWTDPLDLILKQARFVSGKVSWSSPGRVWRAAAQLETVG</sequence>
<dbReference type="KEGG" id="bbr:BB1707"/>
<proteinExistence type="predicted"/>
<evidence type="ECO:0000313" key="1">
    <source>
        <dbReference type="EMBL" id="CAE32204.1"/>
    </source>
</evidence>
<accession>A0A0H3LKD5</accession>
<protein>
    <submittedName>
        <fullName evidence="1">Uncharacterized protein</fullName>
    </submittedName>
</protein>